<feature type="domain" description="Cupin type-2" evidence="1">
    <location>
        <begin position="38"/>
        <end position="107"/>
    </location>
</feature>
<dbReference type="AlphaFoldDB" id="A0A3G1KRF7"/>
<reference evidence="2 3" key="1">
    <citation type="submission" date="2016-10" db="EMBL/GenBank/DDBJ databases">
        <title>Complete Genome Sequence of Peptococcaceae strain DCMF.</title>
        <authorList>
            <person name="Edwards R.J."/>
            <person name="Holland S.I."/>
            <person name="Deshpande N.P."/>
            <person name="Wong Y.K."/>
            <person name="Ertan H."/>
            <person name="Manefield M."/>
            <person name="Russell T.L."/>
            <person name="Lee M.J."/>
        </authorList>
    </citation>
    <scope>NUCLEOTIDE SEQUENCE [LARGE SCALE GENOMIC DNA]</scope>
    <source>
        <strain evidence="2 3">DCMF</strain>
    </source>
</reference>
<dbReference type="EMBL" id="CP017634">
    <property type="protein sequence ID" value="ATW25020.1"/>
    <property type="molecule type" value="Genomic_DNA"/>
</dbReference>
<sequence>MKIVTVKNVEADKRTDVTMKTLFGPGAAEQARVTMGMAVFPPGARVPAEGVGAHQEDEYAYVIRGSLLTMSGDKEYRLSGGQASLIPAGEAHWSCNDGTEDCELIWALVEKE</sequence>
<gene>
    <name evidence="2" type="ORF">DCMF_09745</name>
</gene>
<dbReference type="KEGG" id="fwa:DCMF_09745"/>
<dbReference type="CDD" id="cd02209">
    <property type="entry name" value="cupin_XRE_C"/>
    <property type="match status" value="1"/>
</dbReference>
<dbReference type="RefSeq" id="WP_148134263.1">
    <property type="nucleotide sequence ID" value="NZ_CP017634.1"/>
</dbReference>
<dbReference type="SUPFAM" id="SSF51182">
    <property type="entry name" value="RmlC-like cupins"/>
    <property type="match status" value="1"/>
</dbReference>
<organism evidence="2 3">
    <name type="scientific">Formimonas warabiya</name>
    <dbReference type="NCBI Taxonomy" id="1761012"/>
    <lineage>
        <taxon>Bacteria</taxon>
        <taxon>Bacillati</taxon>
        <taxon>Bacillota</taxon>
        <taxon>Clostridia</taxon>
        <taxon>Eubacteriales</taxon>
        <taxon>Peptococcaceae</taxon>
        <taxon>Candidatus Formimonas</taxon>
    </lineage>
</organism>
<keyword evidence="3" id="KW-1185">Reference proteome</keyword>
<evidence type="ECO:0000313" key="2">
    <source>
        <dbReference type="EMBL" id="ATW25020.1"/>
    </source>
</evidence>
<dbReference type="InterPro" id="IPR011051">
    <property type="entry name" value="RmlC_Cupin_sf"/>
</dbReference>
<dbReference type="OrthoDB" id="25744at2"/>
<dbReference type="Proteomes" id="UP000323521">
    <property type="component" value="Chromosome"/>
</dbReference>
<proteinExistence type="predicted"/>
<dbReference type="InterPro" id="IPR014710">
    <property type="entry name" value="RmlC-like_jellyroll"/>
</dbReference>
<dbReference type="InterPro" id="IPR013096">
    <property type="entry name" value="Cupin_2"/>
</dbReference>
<accession>A0A3G1KRF7</accession>
<evidence type="ECO:0000259" key="1">
    <source>
        <dbReference type="Pfam" id="PF07883"/>
    </source>
</evidence>
<protein>
    <submittedName>
        <fullName evidence="2">Cupin</fullName>
    </submittedName>
</protein>
<evidence type="ECO:0000313" key="3">
    <source>
        <dbReference type="Proteomes" id="UP000323521"/>
    </source>
</evidence>
<dbReference type="Gene3D" id="2.60.120.10">
    <property type="entry name" value="Jelly Rolls"/>
    <property type="match status" value="1"/>
</dbReference>
<name>A0A3G1KRF7_FORW1</name>
<dbReference type="Pfam" id="PF07883">
    <property type="entry name" value="Cupin_2"/>
    <property type="match status" value="1"/>
</dbReference>